<sequence>MSLNTVDDFVKCLLKGLCRKFLPTEGDETTTFDYFCNELLEFSRHFQDYILEDIFKIPAVLIASEESFVFFLNSVCSDICGLEDIVARKFFVLCAFITIVAKVSFMLPCYRLLHNVQMVLIYIFKIKVSLDSDVKIEFEDLEDRNLLLVIDEYWIRSTNLYLRQFIQKAMDIICPKLENRPDAASELKTVIEMKIQKSVNGSESSEEELCVFCNSKCKTLLETLLNC</sequence>
<protein>
    <submittedName>
        <fullName evidence="1">Uncharacterized protein</fullName>
    </submittedName>
</protein>
<reference evidence="1 2" key="1">
    <citation type="submission" date="2024-04" db="EMBL/GenBank/DDBJ databases">
        <authorList>
            <person name="Rising A."/>
            <person name="Reimegard J."/>
            <person name="Sonavane S."/>
            <person name="Akerstrom W."/>
            <person name="Nylinder S."/>
            <person name="Hedman E."/>
            <person name="Kallberg Y."/>
        </authorList>
    </citation>
    <scope>NUCLEOTIDE SEQUENCE [LARGE SCALE GENOMIC DNA]</scope>
</reference>
<name>A0AAV2AUC8_9ARAC</name>
<dbReference type="AlphaFoldDB" id="A0AAV2AUC8"/>
<dbReference type="Proteomes" id="UP001497382">
    <property type="component" value="Unassembled WGS sequence"/>
</dbReference>
<evidence type="ECO:0000313" key="2">
    <source>
        <dbReference type="Proteomes" id="UP001497382"/>
    </source>
</evidence>
<comment type="caution">
    <text evidence="1">The sequence shown here is derived from an EMBL/GenBank/DDBJ whole genome shotgun (WGS) entry which is preliminary data.</text>
</comment>
<organism evidence="1 2">
    <name type="scientific">Larinioides sclopetarius</name>
    <dbReference type="NCBI Taxonomy" id="280406"/>
    <lineage>
        <taxon>Eukaryota</taxon>
        <taxon>Metazoa</taxon>
        <taxon>Ecdysozoa</taxon>
        <taxon>Arthropoda</taxon>
        <taxon>Chelicerata</taxon>
        <taxon>Arachnida</taxon>
        <taxon>Araneae</taxon>
        <taxon>Araneomorphae</taxon>
        <taxon>Entelegynae</taxon>
        <taxon>Araneoidea</taxon>
        <taxon>Araneidae</taxon>
        <taxon>Larinioides</taxon>
    </lineage>
</organism>
<gene>
    <name evidence="1" type="ORF">LARSCL_LOCUS14923</name>
</gene>
<dbReference type="EMBL" id="CAXIEN010000220">
    <property type="protein sequence ID" value="CAL1287621.1"/>
    <property type="molecule type" value="Genomic_DNA"/>
</dbReference>
<proteinExistence type="predicted"/>
<accession>A0AAV2AUC8</accession>
<evidence type="ECO:0000313" key="1">
    <source>
        <dbReference type="EMBL" id="CAL1287621.1"/>
    </source>
</evidence>
<keyword evidence="2" id="KW-1185">Reference proteome</keyword>